<protein>
    <submittedName>
        <fullName evidence="2">Uncharacterized protein</fullName>
    </submittedName>
</protein>
<keyword evidence="1" id="KW-0472">Membrane</keyword>
<evidence type="ECO:0000313" key="3">
    <source>
        <dbReference type="Proteomes" id="UP000277580"/>
    </source>
</evidence>
<sequence>MCMQCRRIKARVTDQWLLVNSLNSGCCVKKTLLKKVTQRLGLRVVLLCMYGAGSWGWPRFLGRGRTWG</sequence>
<dbReference type="EMBL" id="ML119120">
    <property type="protein sequence ID" value="RPB13931.1"/>
    <property type="molecule type" value="Genomic_DNA"/>
</dbReference>
<dbReference type="AlphaFoldDB" id="A0A3N4L023"/>
<keyword evidence="1" id="KW-0812">Transmembrane</keyword>
<reference evidence="2 3" key="1">
    <citation type="journal article" date="2018" name="Nat. Ecol. Evol.">
        <title>Pezizomycetes genomes reveal the molecular basis of ectomycorrhizal truffle lifestyle.</title>
        <authorList>
            <person name="Murat C."/>
            <person name="Payen T."/>
            <person name="Noel B."/>
            <person name="Kuo A."/>
            <person name="Morin E."/>
            <person name="Chen J."/>
            <person name="Kohler A."/>
            <person name="Krizsan K."/>
            <person name="Balestrini R."/>
            <person name="Da Silva C."/>
            <person name="Montanini B."/>
            <person name="Hainaut M."/>
            <person name="Levati E."/>
            <person name="Barry K.W."/>
            <person name="Belfiori B."/>
            <person name="Cichocki N."/>
            <person name="Clum A."/>
            <person name="Dockter R.B."/>
            <person name="Fauchery L."/>
            <person name="Guy J."/>
            <person name="Iotti M."/>
            <person name="Le Tacon F."/>
            <person name="Lindquist E.A."/>
            <person name="Lipzen A."/>
            <person name="Malagnac F."/>
            <person name="Mello A."/>
            <person name="Molinier V."/>
            <person name="Miyauchi S."/>
            <person name="Poulain J."/>
            <person name="Riccioni C."/>
            <person name="Rubini A."/>
            <person name="Sitrit Y."/>
            <person name="Splivallo R."/>
            <person name="Traeger S."/>
            <person name="Wang M."/>
            <person name="Zifcakova L."/>
            <person name="Wipf D."/>
            <person name="Zambonelli A."/>
            <person name="Paolocci F."/>
            <person name="Nowrousian M."/>
            <person name="Ottonello S."/>
            <person name="Baldrian P."/>
            <person name="Spatafora J.W."/>
            <person name="Henrissat B."/>
            <person name="Nagy L.G."/>
            <person name="Aury J.M."/>
            <person name="Wincker P."/>
            <person name="Grigoriev I.V."/>
            <person name="Bonfante P."/>
            <person name="Martin F.M."/>
        </authorList>
    </citation>
    <scope>NUCLEOTIDE SEQUENCE [LARGE SCALE GENOMIC DNA]</scope>
    <source>
        <strain evidence="2 3">CCBAS932</strain>
    </source>
</reference>
<feature type="transmembrane region" description="Helical" evidence="1">
    <location>
        <begin position="40"/>
        <end position="57"/>
    </location>
</feature>
<keyword evidence="3" id="KW-1185">Reference proteome</keyword>
<evidence type="ECO:0000313" key="2">
    <source>
        <dbReference type="EMBL" id="RPB13931.1"/>
    </source>
</evidence>
<accession>A0A3N4L023</accession>
<proteinExistence type="predicted"/>
<organism evidence="2 3">
    <name type="scientific">Morchella conica CCBAS932</name>
    <dbReference type="NCBI Taxonomy" id="1392247"/>
    <lineage>
        <taxon>Eukaryota</taxon>
        <taxon>Fungi</taxon>
        <taxon>Dikarya</taxon>
        <taxon>Ascomycota</taxon>
        <taxon>Pezizomycotina</taxon>
        <taxon>Pezizomycetes</taxon>
        <taxon>Pezizales</taxon>
        <taxon>Morchellaceae</taxon>
        <taxon>Morchella</taxon>
    </lineage>
</organism>
<gene>
    <name evidence="2" type="ORF">P167DRAFT_87658</name>
</gene>
<dbReference type="InParanoid" id="A0A3N4L023"/>
<name>A0A3N4L023_9PEZI</name>
<keyword evidence="1" id="KW-1133">Transmembrane helix</keyword>
<dbReference type="Proteomes" id="UP000277580">
    <property type="component" value="Unassembled WGS sequence"/>
</dbReference>
<evidence type="ECO:0000256" key="1">
    <source>
        <dbReference type="SAM" id="Phobius"/>
    </source>
</evidence>